<evidence type="ECO:0000313" key="1">
    <source>
        <dbReference type="EMBL" id="MBW6532863.1"/>
    </source>
</evidence>
<organism evidence="1 2">
    <name type="scientific">Sphingomonas citri</name>
    <dbReference type="NCBI Taxonomy" id="2862499"/>
    <lineage>
        <taxon>Bacteria</taxon>
        <taxon>Pseudomonadati</taxon>
        <taxon>Pseudomonadota</taxon>
        <taxon>Alphaproteobacteria</taxon>
        <taxon>Sphingomonadales</taxon>
        <taxon>Sphingomonadaceae</taxon>
        <taxon>Sphingomonas</taxon>
    </lineage>
</organism>
<dbReference type="PROSITE" id="PS51318">
    <property type="entry name" value="TAT"/>
    <property type="match status" value="1"/>
</dbReference>
<dbReference type="RefSeq" id="WP_219750450.1">
    <property type="nucleotide sequence ID" value="NZ_JAHXZN010000010.1"/>
</dbReference>
<dbReference type="Proteomes" id="UP000759103">
    <property type="component" value="Unassembled WGS sequence"/>
</dbReference>
<name>A0ABS7BTC3_9SPHN</name>
<proteinExistence type="predicted"/>
<dbReference type="InterPro" id="IPR052965">
    <property type="entry name" value="Pigment-catalase-like"/>
</dbReference>
<dbReference type="Pfam" id="PF13668">
    <property type="entry name" value="Ferritin_2"/>
    <property type="match status" value="1"/>
</dbReference>
<protein>
    <submittedName>
        <fullName evidence="1">Ferritin-like domain-containing protein</fullName>
    </submittedName>
</protein>
<accession>A0ABS7BTC3</accession>
<evidence type="ECO:0000313" key="2">
    <source>
        <dbReference type="Proteomes" id="UP000759103"/>
    </source>
</evidence>
<dbReference type="InterPro" id="IPR006311">
    <property type="entry name" value="TAT_signal"/>
</dbReference>
<dbReference type="InterPro" id="IPR009078">
    <property type="entry name" value="Ferritin-like_SF"/>
</dbReference>
<keyword evidence="2" id="KW-1185">Reference proteome</keyword>
<sequence>MPGSEHLIDALDARVERRHQRRDFFKTAIAGVAMGTAGLALAGRAEAQTAPSDTDILNFALNLEYLEAQFYSYAYSGQGLPAAQLTGTQTQGAVTGARKANLTDRAVIQYAREIAADEVAHVASLRQALTSAAVAQPAIDLSATVFTAAAVAAGVDLSASGGVFDPYANDDNFLIAAYIFEDVGVTAYKGGSPLLSNPDIVDAAAGILAAEAFHAGIIRGALYRRGVDVPAVWTITEQISGARDLLDGTAVSAGPPQRVADDDQGVTPVQNQFGLAANIVPTDENGIVFSRTSEQVHNIAYLTRQAATAGGFFPNGTNNPNAALRRSGAN</sequence>
<dbReference type="EMBL" id="JAHXZN010000010">
    <property type="protein sequence ID" value="MBW6532863.1"/>
    <property type="molecule type" value="Genomic_DNA"/>
</dbReference>
<dbReference type="SUPFAM" id="SSF47240">
    <property type="entry name" value="Ferritin-like"/>
    <property type="match status" value="1"/>
</dbReference>
<comment type="caution">
    <text evidence="1">The sequence shown here is derived from an EMBL/GenBank/DDBJ whole genome shotgun (WGS) entry which is preliminary data.</text>
</comment>
<dbReference type="PANTHER" id="PTHR31694:SF26">
    <property type="entry name" value="OS05G0151100 PROTEIN"/>
    <property type="match status" value="1"/>
</dbReference>
<gene>
    <name evidence="1" type="ORF">KZ820_19135</name>
</gene>
<dbReference type="PANTHER" id="PTHR31694">
    <property type="entry name" value="DESICCATION-LIKE PROTEIN"/>
    <property type="match status" value="1"/>
</dbReference>
<reference evidence="1 2" key="1">
    <citation type="submission" date="2021-07" db="EMBL/GenBank/DDBJ databases">
        <title>Sphingomonas sp.</title>
        <authorList>
            <person name="Feng G."/>
            <person name="Li J."/>
            <person name="Pan M."/>
        </authorList>
    </citation>
    <scope>NUCLEOTIDE SEQUENCE [LARGE SCALE GENOMIC DNA]</scope>
    <source>
        <strain evidence="1 2">RRHST34</strain>
    </source>
</reference>